<evidence type="ECO:0000256" key="10">
    <source>
        <dbReference type="ARBA" id="ARBA00023136"/>
    </source>
</evidence>
<dbReference type="InterPro" id="IPR027417">
    <property type="entry name" value="P-loop_NTPase"/>
</dbReference>
<evidence type="ECO:0000256" key="2">
    <source>
        <dbReference type="ARBA" id="ARBA00022692"/>
    </source>
</evidence>
<evidence type="ECO:0000256" key="5">
    <source>
        <dbReference type="ARBA" id="ARBA00022801"/>
    </source>
</evidence>
<comment type="catalytic activity">
    <reaction evidence="11">
        <text>GTP + H2O = GDP + phosphate + H(+)</text>
        <dbReference type="Rhea" id="RHEA:19669"/>
        <dbReference type="ChEBI" id="CHEBI:15377"/>
        <dbReference type="ChEBI" id="CHEBI:15378"/>
        <dbReference type="ChEBI" id="CHEBI:37565"/>
        <dbReference type="ChEBI" id="CHEBI:43474"/>
        <dbReference type="ChEBI" id="CHEBI:58189"/>
    </reaction>
</comment>
<keyword evidence="7" id="KW-0175">Coiled coil</keyword>
<keyword evidence="8" id="KW-0496">Mitochondrion</keyword>
<dbReference type="GO" id="GO:0003924">
    <property type="term" value="F:GTPase activity"/>
    <property type="evidence" value="ECO:0007669"/>
    <property type="project" value="InterPro"/>
</dbReference>
<dbReference type="InterPro" id="IPR006884">
    <property type="entry name" value="Fzo/mitofusin_HR2"/>
</dbReference>
<dbReference type="PROSITE" id="PS51718">
    <property type="entry name" value="G_DYNAMIN_2"/>
    <property type="match status" value="1"/>
</dbReference>
<dbReference type="GO" id="GO:0008053">
    <property type="term" value="P:mitochondrial fusion"/>
    <property type="evidence" value="ECO:0007669"/>
    <property type="project" value="InterPro"/>
</dbReference>
<dbReference type="GO" id="GO:0005741">
    <property type="term" value="C:mitochondrial outer membrane"/>
    <property type="evidence" value="ECO:0007669"/>
    <property type="project" value="UniProtKB-SubCell"/>
</dbReference>
<accession>A0A9J2PL11</accession>
<protein>
    <submittedName>
        <fullName evidence="14">Dynamin-type G domain-containing protein</fullName>
    </submittedName>
</protein>
<dbReference type="GO" id="GO:0005525">
    <property type="term" value="F:GTP binding"/>
    <property type="evidence" value="ECO:0007669"/>
    <property type="project" value="UniProtKB-KW"/>
</dbReference>
<dbReference type="SUPFAM" id="SSF52540">
    <property type="entry name" value="P-loop containing nucleoside triphosphate hydrolases"/>
    <property type="match status" value="1"/>
</dbReference>
<keyword evidence="10" id="KW-0472">Membrane</keyword>
<dbReference type="InterPro" id="IPR045063">
    <property type="entry name" value="Dynamin_N"/>
</dbReference>
<proteinExistence type="predicted"/>
<dbReference type="SUPFAM" id="SSF111479">
    <property type="entry name" value="Fzo-like conserved region"/>
    <property type="match status" value="1"/>
</dbReference>
<keyword evidence="3" id="KW-0547">Nucleotide-binding</keyword>
<evidence type="ECO:0000256" key="11">
    <source>
        <dbReference type="ARBA" id="ARBA00048548"/>
    </source>
</evidence>
<dbReference type="Gene3D" id="3.40.50.300">
    <property type="entry name" value="P-loop containing nucleotide triphosphate hydrolases"/>
    <property type="match status" value="1"/>
</dbReference>
<evidence type="ECO:0000313" key="14">
    <source>
        <dbReference type="WBParaSite" id="ALUE_0001019801-mRNA-1"/>
    </source>
</evidence>
<evidence type="ECO:0000256" key="1">
    <source>
        <dbReference type="ARBA" id="ARBA00004374"/>
    </source>
</evidence>
<dbReference type="InterPro" id="IPR030381">
    <property type="entry name" value="G_DYNAMIN_dom"/>
</dbReference>
<comment type="subcellular location">
    <subcellularLocation>
        <location evidence="1">Mitochondrion outer membrane</location>
        <topology evidence="1">Multi-pass membrane protein</topology>
    </subcellularLocation>
</comment>
<keyword evidence="4" id="KW-1000">Mitochondrion outer membrane</keyword>
<dbReference type="FunFam" id="3.40.50.300:FF:000214">
    <property type="entry name" value="Mitofusin 2"/>
    <property type="match status" value="1"/>
</dbReference>
<dbReference type="CDD" id="cd09912">
    <property type="entry name" value="DLP_2"/>
    <property type="match status" value="1"/>
</dbReference>
<feature type="domain" description="Dynamin-type G" evidence="12">
    <location>
        <begin position="112"/>
        <end position="363"/>
    </location>
</feature>
<dbReference type="Proteomes" id="UP000036681">
    <property type="component" value="Unplaced"/>
</dbReference>
<dbReference type="InterPro" id="IPR027094">
    <property type="entry name" value="Mitofusin_fam"/>
</dbReference>
<dbReference type="Pfam" id="PF04799">
    <property type="entry name" value="Fzo_mitofusin"/>
    <property type="match status" value="1"/>
</dbReference>
<evidence type="ECO:0000256" key="7">
    <source>
        <dbReference type="ARBA" id="ARBA00023054"/>
    </source>
</evidence>
<keyword evidence="6" id="KW-1133">Transmembrane helix</keyword>
<keyword evidence="2" id="KW-0812">Transmembrane</keyword>
<name>A0A9J2PL11_ASCLU</name>
<evidence type="ECO:0000256" key="3">
    <source>
        <dbReference type="ARBA" id="ARBA00022741"/>
    </source>
</evidence>
<sequence>MRIISFIGCLYHPPISSLPYLKVNGTICFFSSWKQRLFAGKPSRRIGSEPLKRFTEAKKAIGDIYNDLEGYVNDLSIFYHEVINGQNIVPDEQVREVERFIDSIKTIKEIFHRDNMKVVFFGRTSNGKSSVINAMLHSKVLPQGMGHTTCCFLQVEGGSENEKYLVCEDSPRHHDISELEKLGHAMSANNAAMQSMGQDSLVRVFYPKSASRLLQNDVVILDSPGVDLSPEFDSWIDKHCLDADVFVLVCNAEATLTQAEKSFFHRVSSKLSKPNIFILNNRWDASAAEGEHMQQVRDQHMTRFKQFLVDELRVCNETDAKNRIFFISAREMLDARLKQKGLISKAYQMDGHQYRAMEFANFESQFEQIISKSAISTKFEAHERRAREIVAAMRANLEIVQSAAGKKREALEEEFLSREETFKQCLHNWKQFERSVINESQRLRAEVHLKVAADFHEEIYRLEAIIDKFDYKFVDEPKFISEYKRALAEFVDKTLSEDLEARCTGGLMQRIWNLENDMYQHVHRILTDPYTRKLEEVSWGNLNIWRYRPPFRFSICVNCPSLVEDFQEDLEFRFSFGLTALVRRFIAYRSGQPVTAIGTRHFVSALTNPPLGGEGTSEGGKQQEGQSQAELQALATGTATVEENAVIAQVVLTSASYIANGGLGLIVIGGLVYRTLGWRVIAAGALAYGGLYALERWRWNSGAKEQHLKDQFRSHLATRMRSVAAAHTAHCESQVVREMEQVYGGLKATVGGVHQEMKSELDAAHQKIGKIEGIIKGLNTIKGKTAFLNTDLDRFESEFLKADSPVLQ</sequence>
<keyword evidence="9" id="KW-0342">GTP-binding</keyword>
<evidence type="ECO:0000259" key="12">
    <source>
        <dbReference type="PROSITE" id="PS51718"/>
    </source>
</evidence>
<evidence type="ECO:0000256" key="8">
    <source>
        <dbReference type="ARBA" id="ARBA00023128"/>
    </source>
</evidence>
<reference evidence="14" key="1">
    <citation type="submission" date="2023-03" db="UniProtKB">
        <authorList>
            <consortium name="WormBaseParasite"/>
        </authorList>
    </citation>
    <scope>IDENTIFICATION</scope>
</reference>
<dbReference type="GO" id="GO:0051646">
    <property type="term" value="P:mitochondrion localization"/>
    <property type="evidence" value="ECO:0007669"/>
    <property type="project" value="TreeGrafter"/>
</dbReference>
<dbReference type="PANTHER" id="PTHR10465:SF3">
    <property type="entry name" value="TRANSMEMBRANE GTPASE MARF-RELATED"/>
    <property type="match status" value="1"/>
</dbReference>
<dbReference type="PANTHER" id="PTHR10465">
    <property type="entry name" value="TRANSMEMBRANE GTPASE FZO1"/>
    <property type="match status" value="1"/>
</dbReference>
<dbReference type="Pfam" id="PF00350">
    <property type="entry name" value="Dynamin_N"/>
    <property type="match status" value="1"/>
</dbReference>
<evidence type="ECO:0000256" key="6">
    <source>
        <dbReference type="ARBA" id="ARBA00022989"/>
    </source>
</evidence>
<keyword evidence="5" id="KW-0378">Hydrolase</keyword>
<organism evidence="13 14">
    <name type="scientific">Ascaris lumbricoides</name>
    <name type="common">Giant roundworm</name>
    <dbReference type="NCBI Taxonomy" id="6252"/>
    <lineage>
        <taxon>Eukaryota</taxon>
        <taxon>Metazoa</taxon>
        <taxon>Ecdysozoa</taxon>
        <taxon>Nematoda</taxon>
        <taxon>Chromadorea</taxon>
        <taxon>Rhabditida</taxon>
        <taxon>Spirurina</taxon>
        <taxon>Ascaridomorpha</taxon>
        <taxon>Ascaridoidea</taxon>
        <taxon>Ascarididae</taxon>
        <taxon>Ascaris</taxon>
    </lineage>
</organism>
<evidence type="ECO:0000256" key="9">
    <source>
        <dbReference type="ARBA" id="ARBA00023134"/>
    </source>
</evidence>
<dbReference type="WBParaSite" id="ALUE_0001019801-mRNA-1">
    <property type="protein sequence ID" value="ALUE_0001019801-mRNA-1"/>
    <property type="gene ID" value="ALUE_0001019801"/>
</dbReference>
<dbReference type="AlphaFoldDB" id="A0A9J2PL11"/>
<evidence type="ECO:0000313" key="13">
    <source>
        <dbReference type="Proteomes" id="UP000036681"/>
    </source>
</evidence>
<evidence type="ECO:0000256" key="4">
    <source>
        <dbReference type="ARBA" id="ARBA00022787"/>
    </source>
</evidence>
<keyword evidence="13" id="KW-1185">Reference proteome</keyword>